<feature type="domain" description="Methyltransferase type 12" evidence="1">
    <location>
        <begin position="25"/>
        <end position="118"/>
    </location>
</feature>
<dbReference type="GO" id="GO:0032259">
    <property type="term" value="P:methylation"/>
    <property type="evidence" value="ECO:0007669"/>
    <property type="project" value="UniProtKB-KW"/>
</dbReference>
<comment type="caution">
    <text evidence="2">The sequence shown here is derived from an EMBL/GenBank/DDBJ whole genome shotgun (WGS) entry which is preliminary data.</text>
</comment>
<accession>A0AAP2GNS4</accession>
<proteinExistence type="predicted"/>
<keyword evidence="3" id="KW-1185">Reference proteome</keyword>
<sequence>MKLEVAIRLIEKGIHHTTGPQHWADFGAGNGLFTRALATRLPSGSSLHAIDKDATALKAIDLGSAPVTLNKLRTDFINEEPDPGPLDGILIANALHYVPHTLAFLTYLKKILKPSGRIILIEYDRDTGNQWVPFPVSYAALQLLAPQAGFKAVTKMGEEPSVYSQVNIYSALLLQEMGN</sequence>
<dbReference type="Gene3D" id="3.40.50.150">
    <property type="entry name" value="Vaccinia Virus protein VP39"/>
    <property type="match status" value="1"/>
</dbReference>
<evidence type="ECO:0000259" key="1">
    <source>
        <dbReference type="Pfam" id="PF08242"/>
    </source>
</evidence>
<dbReference type="InterPro" id="IPR013217">
    <property type="entry name" value="Methyltransf_12"/>
</dbReference>
<dbReference type="AlphaFoldDB" id="A0AAP2GNS4"/>
<dbReference type="GO" id="GO:0008168">
    <property type="term" value="F:methyltransferase activity"/>
    <property type="evidence" value="ECO:0007669"/>
    <property type="project" value="UniProtKB-KW"/>
</dbReference>
<dbReference type="SUPFAM" id="SSF53335">
    <property type="entry name" value="S-adenosyl-L-methionine-dependent methyltransferases"/>
    <property type="match status" value="1"/>
</dbReference>
<dbReference type="Pfam" id="PF08242">
    <property type="entry name" value="Methyltransf_12"/>
    <property type="match status" value="1"/>
</dbReference>
<gene>
    <name evidence="2" type="ORF">KK083_09860</name>
</gene>
<dbReference type="InterPro" id="IPR029063">
    <property type="entry name" value="SAM-dependent_MTases_sf"/>
</dbReference>
<protein>
    <submittedName>
        <fullName evidence="2">Methyltransferase</fullName>
    </submittedName>
</protein>
<evidence type="ECO:0000313" key="3">
    <source>
        <dbReference type="Proteomes" id="UP001319200"/>
    </source>
</evidence>
<dbReference type="CDD" id="cd02440">
    <property type="entry name" value="AdoMet_MTases"/>
    <property type="match status" value="1"/>
</dbReference>
<organism evidence="2 3">
    <name type="scientific">Chryseosolibacter histidini</name>
    <dbReference type="NCBI Taxonomy" id="2782349"/>
    <lineage>
        <taxon>Bacteria</taxon>
        <taxon>Pseudomonadati</taxon>
        <taxon>Bacteroidota</taxon>
        <taxon>Cytophagia</taxon>
        <taxon>Cytophagales</taxon>
        <taxon>Chryseotaleaceae</taxon>
        <taxon>Chryseosolibacter</taxon>
    </lineage>
</organism>
<keyword evidence="2" id="KW-0808">Transferase</keyword>
<evidence type="ECO:0000313" key="2">
    <source>
        <dbReference type="EMBL" id="MBT1697180.1"/>
    </source>
</evidence>
<reference evidence="2 3" key="1">
    <citation type="submission" date="2021-05" db="EMBL/GenBank/DDBJ databases">
        <title>A Polyphasic approach of four new species of the genus Ohtaekwangia: Ohtaekwangia histidinii sp. nov., Ohtaekwangia cretensis sp. nov., Ohtaekwangia indiensis sp. nov., Ohtaekwangia reichenbachii sp. nov. from diverse environment.</title>
        <authorList>
            <person name="Octaviana S."/>
        </authorList>
    </citation>
    <scope>NUCLEOTIDE SEQUENCE [LARGE SCALE GENOMIC DNA]</scope>
    <source>
        <strain evidence="2 3">PWU4</strain>
    </source>
</reference>
<keyword evidence="2" id="KW-0489">Methyltransferase</keyword>
<dbReference type="RefSeq" id="WP_254162979.1">
    <property type="nucleotide sequence ID" value="NZ_JAHESF010000008.1"/>
</dbReference>
<name>A0AAP2GNS4_9BACT</name>
<dbReference type="EMBL" id="JAHESF010000008">
    <property type="protein sequence ID" value="MBT1697180.1"/>
    <property type="molecule type" value="Genomic_DNA"/>
</dbReference>
<dbReference type="Proteomes" id="UP001319200">
    <property type="component" value="Unassembled WGS sequence"/>
</dbReference>